<dbReference type="InterPro" id="IPR000847">
    <property type="entry name" value="LysR_HTH_N"/>
</dbReference>
<dbReference type="Proteomes" id="UP000585437">
    <property type="component" value="Unassembled WGS sequence"/>
</dbReference>
<dbReference type="Pfam" id="PF03466">
    <property type="entry name" value="LysR_substrate"/>
    <property type="match status" value="1"/>
</dbReference>
<dbReference type="AlphaFoldDB" id="A0A7X0MRH9"/>
<name>A0A7X0MRH9_9HYPH</name>
<comment type="caution">
    <text evidence="6">The sequence shown here is derived from an EMBL/GenBank/DDBJ whole genome shotgun (WGS) entry which is preliminary data.</text>
</comment>
<dbReference type="SUPFAM" id="SSF53850">
    <property type="entry name" value="Periplasmic binding protein-like II"/>
    <property type="match status" value="1"/>
</dbReference>
<dbReference type="InterPro" id="IPR036388">
    <property type="entry name" value="WH-like_DNA-bd_sf"/>
</dbReference>
<dbReference type="CDD" id="cd08432">
    <property type="entry name" value="PBP2_GcdR_TrpI_HvrB_AmpR_like"/>
    <property type="match status" value="1"/>
</dbReference>
<sequence length="298" mass="33252">MKMSTNFPLNALRVFEAAARHLSFTRAGKELGMTQTAVSYQIKLLEETLGDQLFLRRPRQVLLTTAGERLAPKISEAFGIMDEAVAGTKELSESTLVIHTTATFAYRWLAPHLGTFQMQNPDIAVRLETSQTVVDFTRTEADVAIRSGTGHWPGLTSHFLMKSDFSPMLSPVLAETIGGVREPADILKLRIIDAGDVWWRLWLEAAGIPDADLGGRPNSRFGAQAFEAAAAIAGQGVAILKPEFYADDVALGRLIQPFELRASDGNDYWFAYQETRRHSKKIRAFRDFMRLMMPSFRD</sequence>
<dbReference type="SUPFAM" id="SSF46785">
    <property type="entry name" value="Winged helix' DNA-binding domain"/>
    <property type="match status" value="1"/>
</dbReference>
<feature type="domain" description="HTH lysR-type" evidence="5">
    <location>
        <begin position="7"/>
        <end position="64"/>
    </location>
</feature>
<dbReference type="GO" id="GO:0003700">
    <property type="term" value="F:DNA-binding transcription factor activity"/>
    <property type="evidence" value="ECO:0007669"/>
    <property type="project" value="InterPro"/>
</dbReference>
<proteinExistence type="inferred from homology"/>
<comment type="similarity">
    <text evidence="1">Belongs to the LysR transcriptional regulatory family.</text>
</comment>
<evidence type="ECO:0000256" key="4">
    <source>
        <dbReference type="ARBA" id="ARBA00023163"/>
    </source>
</evidence>
<dbReference type="PANTHER" id="PTHR30537">
    <property type="entry name" value="HTH-TYPE TRANSCRIPTIONAL REGULATOR"/>
    <property type="match status" value="1"/>
</dbReference>
<gene>
    <name evidence="6" type="ORF">F4695_000519</name>
</gene>
<keyword evidence="3" id="KW-0238">DNA-binding</keyword>
<dbReference type="InterPro" id="IPR005119">
    <property type="entry name" value="LysR_subst-bd"/>
</dbReference>
<dbReference type="Gene3D" id="3.40.190.10">
    <property type="entry name" value="Periplasmic binding protein-like II"/>
    <property type="match status" value="2"/>
</dbReference>
<keyword evidence="7" id="KW-1185">Reference proteome</keyword>
<evidence type="ECO:0000313" key="7">
    <source>
        <dbReference type="Proteomes" id="UP000585437"/>
    </source>
</evidence>
<evidence type="ECO:0000256" key="2">
    <source>
        <dbReference type="ARBA" id="ARBA00023015"/>
    </source>
</evidence>
<organism evidence="6 7">
    <name type="scientific">Rhizobium soli</name>
    <dbReference type="NCBI Taxonomy" id="424798"/>
    <lineage>
        <taxon>Bacteria</taxon>
        <taxon>Pseudomonadati</taxon>
        <taxon>Pseudomonadota</taxon>
        <taxon>Alphaproteobacteria</taxon>
        <taxon>Hyphomicrobiales</taxon>
        <taxon>Rhizobiaceae</taxon>
        <taxon>Rhizobium/Agrobacterium group</taxon>
        <taxon>Rhizobium</taxon>
    </lineage>
</organism>
<keyword evidence="4" id="KW-0804">Transcription</keyword>
<dbReference type="GO" id="GO:0043565">
    <property type="term" value="F:sequence-specific DNA binding"/>
    <property type="evidence" value="ECO:0007669"/>
    <property type="project" value="TreeGrafter"/>
</dbReference>
<evidence type="ECO:0000256" key="3">
    <source>
        <dbReference type="ARBA" id="ARBA00023125"/>
    </source>
</evidence>
<dbReference type="PANTHER" id="PTHR30537:SF74">
    <property type="entry name" value="HTH-TYPE TRANSCRIPTIONAL REGULATOR TRPI"/>
    <property type="match status" value="1"/>
</dbReference>
<dbReference type="PRINTS" id="PR00039">
    <property type="entry name" value="HTHLYSR"/>
</dbReference>
<dbReference type="GO" id="GO:0006351">
    <property type="term" value="P:DNA-templated transcription"/>
    <property type="evidence" value="ECO:0007669"/>
    <property type="project" value="TreeGrafter"/>
</dbReference>
<dbReference type="PROSITE" id="PS50931">
    <property type="entry name" value="HTH_LYSR"/>
    <property type="match status" value="1"/>
</dbReference>
<evidence type="ECO:0000259" key="5">
    <source>
        <dbReference type="PROSITE" id="PS50931"/>
    </source>
</evidence>
<dbReference type="FunFam" id="1.10.10.10:FF:000038">
    <property type="entry name" value="Glycine cleavage system transcriptional activator"/>
    <property type="match status" value="1"/>
</dbReference>
<dbReference type="InterPro" id="IPR058163">
    <property type="entry name" value="LysR-type_TF_proteobact-type"/>
</dbReference>
<evidence type="ECO:0000313" key="6">
    <source>
        <dbReference type="EMBL" id="MBB6507200.1"/>
    </source>
</evidence>
<protein>
    <submittedName>
        <fullName evidence="6">LysR family glycine cleavage system transcriptional activator</fullName>
    </submittedName>
</protein>
<accession>A0A7X0MRH9</accession>
<keyword evidence="2" id="KW-0805">Transcription regulation</keyword>
<dbReference type="RefSeq" id="WP_246453706.1">
    <property type="nucleotide sequence ID" value="NZ_JACHBU010000001.1"/>
</dbReference>
<evidence type="ECO:0000256" key="1">
    <source>
        <dbReference type="ARBA" id="ARBA00009437"/>
    </source>
</evidence>
<dbReference type="Pfam" id="PF00126">
    <property type="entry name" value="HTH_1"/>
    <property type="match status" value="1"/>
</dbReference>
<dbReference type="EMBL" id="JACHBU010000001">
    <property type="protein sequence ID" value="MBB6507200.1"/>
    <property type="molecule type" value="Genomic_DNA"/>
</dbReference>
<dbReference type="InterPro" id="IPR036390">
    <property type="entry name" value="WH_DNA-bd_sf"/>
</dbReference>
<reference evidence="6 7" key="1">
    <citation type="submission" date="2020-08" db="EMBL/GenBank/DDBJ databases">
        <title>The Agave Microbiome: Exploring the role of microbial communities in plant adaptations to desert environments.</title>
        <authorList>
            <person name="Partida-Martinez L.P."/>
        </authorList>
    </citation>
    <scope>NUCLEOTIDE SEQUENCE [LARGE SCALE GENOMIC DNA]</scope>
    <source>
        <strain evidence="6 7">AS3.12</strain>
    </source>
</reference>
<dbReference type="Gene3D" id="1.10.10.10">
    <property type="entry name" value="Winged helix-like DNA-binding domain superfamily/Winged helix DNA-binding domain"/>
    <property type="match status" value="1"/>
</dbReference>